<evidence type="ECO:0000256" key="4">
    <source>
        <dbReference type="ARBA" id="ARBA00022989"/>
    </source>
</evidence>
<evidence type="ECO:0000256" key="8">
    <source>
        <dbReference type="SAM" id="MobiDB-lite"/>
    </source>
</evidence>
<feature type="region of interest" description="Disordered" evidence="8">
    <location>
        <begin position="1"/>
        <end position="37"/>
    </location>
</feature>
<dbReference type="Pfam" id="PF00902">
    <property type="entry name" value="TatC"/>
    <property type="match status" value="1"/>
</dbReference>
<dbReference type="Proteomes" id="UP001260872">
    <property type="component" value="Unassembled WGS sequence"/>
</dbReference>
<comment type="subcellular location">
    <subcellularLocation>
        <location evidence="7">Cell membrane</location>
        <topology evidence="7">Multi-pass membrane protein</topology>
    </subcellularLocation>
    <subcellularLocation>
        <location evidence="1">Membrane</location>
        <topology evidence="1">Multi-pass membrane protein</topology>
    </subcellularLocation>
</comment>
<keyword evidence="7" id="KW-1003">Cell membrane</keyword>
<protein>
    <recommendedName>
        <fullName evidence="7">Sec-independent protein translocase protein TatC</fullName>
    </recommendedName>
</protein>
<keyword evidence="2 7" id="KW-0812">Transmembrane</keyword>
<proteinExistence type="inferred from homology"/>
<dbReference type="EMBL" id="JAVKGT010000001">
    <property type="protein sequence ID" value="MDR5710678.1"/>
    <property type="molecule type" value="Genomic_DNA"/>
</dbReference>
<dbReference type="PANTHER" id="PTHR30371">
    <property type="entry name" value="SEC-INDEPENDENT PROTEIN TRANSLOCASE PROTEIN TATC"/>
    <property type="match status" value="1"/>
</dbReference>
<comment type="subunit">
    <text evidence="7">The Tat system comprises two distinct complexes: a TatABC complex, containing multiple copies of TatA, TatB and TatC subunits, and a separate TatA complex, containing only TatA subunits. Substrates initially bind to the TatABC complex, which probably triggers association of the separate TatA complex to form the active translocon.</text>
</comment>
<comment type="similarity">
    <text evidence="7">Belongs to the TatC family.</text>
</comment>
<evidence type="ECO:0000256" key="5">
    <source>
        <dbReference type="ARBA" id="ARBA00023010"/>
    </source>
</evidence>
<keyword evidence="10" id="KW-1185">Reference proteome</keyword>
<evidence type="ECO:0000313" key="10">
    <source>
        <dbReference type="Proteomes" id="UP001260872"/>
    </source>
</evidence>
<comment type="function">
    <text evidence="7">Part of the twin-arginine translocation (Tat) system that transports large folded proteins containing a characteristic twin-arginine motif in their signal peptide across membranes. Together with TatB, TatC is part of a receptor directly interacting with Tat signal peptides.</text>
</comment>
<dbReference type="HAMAP" id="MF_00902">
    <property type="entry name" value="TatC"/>
    <property type="match status" value="1"/>
</dbReference>
<feature type="transmembrane region" description="Helical" evidence="7">
    <location>
        <begin position="141"/>
        <end position="167"/>
    </location>
</feature>
<sequence length="283" mass="31010">MNHQDVARAEKDLSPRQDRTSGQSKRGRRRRDPEGRMSLGEHLRELRRRLLISVAAIALGAVGGFFLYDWMFSALADPVLAYGDGEDGRLTQIAFNTVGSPLDLLIRMSFFAGVVISSPVWLYQIWAFIMPGLKKKEKWYAIGFIGAAVPLFLSGIALAYSVLPQAISFFFALNPEGTANLIAPDVYFTFVLHLFLACGIAMVIPVVLVGVNMMGLLTGRRILKSWRGVVMVIAIISALAAPGGEAFTMFFIALPLTVLFGIAIVICLINDRFRAKREAAAGL</sequence>
<evidence type="ECO:0000256" key="2">
    <source>
        <dbReference type="ARBA" id="ARBA00022692"/>
    </source>
</evidence>
<keyword evidence="7" id="KW-0813">Transport</keyword>
<gene>
    <name evidence="7 9" type="primary">tatC</name>
    <name evidence="9" type="ORF">RH857_00775</name>
</gene>
<reference evidence="10" key="1">
    <citation type="submission" date="2023-07" db="EMBL/GenBank/DDBJ databases">
        <title>Description of three actinobacteria isolated from air of manufacturing shop in a pharmaceutical factory.</title>
        <authorList>
            <person name="Zhang D.-F."/>
        </authorList>
    </citation>
    <scope>NUCLEOTIDE SEQUENCE [LARGE SCALE GENOMIC DNA]</scope>
    <source>
        <strain evidence="10">CCTCC AB 207010</strain>
    </source>
</reference>
<comment type="caution">
    <text evidence="9">The sequence shown here is derived from an EMBL/GenBank/DDBJ whole genome shotgun (WGS) entry which is preliminary data.</text>
</comment>
<evidence type="ECO:0000313" key="9">
    <source>
        <dbReference type="EMBL" id="MDR5710678.1"/>
    </source>
</evidence>
<organism evidence="9 10">
    <name type="scientific">Nesterenkonia flava</name>
    <dbReference type="NCBI Taxonomy" id="469799"/>
    <lineage>
        <taxon>Bacteria</taxon>
        <taxon>Bacillati</taxon>
        <taxon>Actinomycetota</taxon>
        <taxon>Actinomycetes</taxon>
        <taxon>Micrococcales</taxon>
        <taxon>Micrococcaceae</taxon>
        <taxon>Nesterenkonia</taxon>
    </lineage>
</organism>
<evidence type="ECO:0000256" key="1">
    <source>
        <dbReference type="ARBA" id="ARBA00004141"/>
    </source>
</evidence>
<feature type="transmembrane region" description="Helical" evidence="7">
    <location>
        <begin position="187"/>
        <end position="211"/>
    </location>
</feature>
<feature type="transmembrane region" description="Helical" evidence="7">
    <location>
        <begin position="104"/>
        <end position="129"/>
    </location>
</feature>
<feature type="transmembrane region" description="Helical" evidence="7">
    <location>
        <begin position="247"/>
        <end position="269"/>
    </location>
</feature>
<accession>A0ABU1FPW6</accession>
<dbReference type="NCBIfam" id="TIGR00945">
    <property type="entry name" value="tatC"/>
    <property type="match status" value="1"/>
</dbReference>
<dbReference type="RefSeq" id="WP_310536068.1">
    <property type="nucleotide sequence ID" value="NZ_BAAAOC010000008.1"/>
</dbReference>
<feature type="transmembrane region" description="Helical" evidence="7">
    <location>
        <begin position="223"/>
        <end position="241"/>
    </location>
</feature>
<name>A0ABU1FPW6_9MICC</name>
<feature type="transmembrane region" description="Helical" evidence="7">
    <location>
        <begin position="50"/>
        <end position="68"/>
    </location>
</feature>
<evidence type="ECO:0000256" key="3">
    <source>
        <dbReference type="ARBA" id="ARBA00022927"/>
    </source>
</evidence>
<feature type="compositionally biased region" description="Basic and acidic residues" evidence="8">
    <location>
        <begin position="1"/>
        <end position="19"/>
    </location>
</feature>
<keyword evidence="4 7" id="KW-1133">Transmembrane helix</keyword>
<keyword evidence="5 7" id="KW-0811">Translocation</keyword>
<dbReference type="InterPro" id="IPR002033">
    <property type="entry name" value="TatC"/>
</dbReference>
<dbReference type="PRINTS" id="PR01840">
    <property type="entry name" value="TATCFAMILY"/>
</dbReference>
<keyword evidence="6 7" id="KW-0472">Membrane</keyword>
<keyword evidence="3 7" id="KW-0653">Protein transport</keyword>
<dbReference type="PANTHER" id="PTHR30371:SF0">
    <property type="entry name" value="SEC-INDEPENDENT PROTEIN TRANSLOCASE PROTEIN TATC, CHLOROPLASTIC-RELATED"/>
    <property type="match status" value="1"/>
</dbReference>
<evidence type="ECO:0000256" key="6">
    <source>
        <dbReference type="ARBA" id="ARBA00023136"/>
    </source>
</evidence>
<evidence type="ECO:0000256" key="7">
    <source>
        <dbReference type="HAMAP-Rule" id="MF_00902"/>
    </source>
</evidence>